<keyword evidence="4 9" id="KW-0997">Cell inner membrane</keyword>
<dbReference type="GO" id="GO:0005886">
    <property type="term" value="C:plasma membrane"/>
    <property type="evidence" value="ECO:0007669"/>
    <property type="project" value="UniProtKB-SubCell"/>
</dbReference>
<keyword evidence="5 9" id="KW-0812">Transmembrane</keyword>
<keyword evidence="3" id="KW-1003">Cell membrane</keyword>
<dbReference type="GO" id="GO:0015740">
    <property type="term" value="P:C4-dicarboxylate transport"/>
    <property type="evidence" value="ECO:0007669"/>
    <property type="project" value="TreeGrafter"/>
</dbReference>
<dbReference type="GO" id="GO:0022857">
    <property type="term" value="F:transmembrane transporter activity"/>
    <property type="evidence" value="ECO:0007669"/>
    <property type="project" value="UniProtKB-UniRule"/>
</dbReference>
<comment type="subcellular location">
    <subcellularLocation>
        <location evidence="1 9">Cell inner membrane</location>
        <topology evidence="1 9">Multi-pass membrane protein</topology>
    </subcellularLocation>
</comment>
<evidence type="ECO:0000256" key="8">
    <source>
        <dbReference type="ARBA" id="ARBA00038436"/>
    </source>
</evidence>
<evidence type="ECO:0000256" key="5">
    <source>
        <dbReference type="ARBA" id="ARBA00022692"/>
    </source>
</evidence>
<comment type="caution">
    <text evidence="11">The sequence shown here is derived from an EMBL/GenBank/DDBJ whole genome shotgun (WGS) entry which is preliminary data.</text>
</comment>
<evidence type="ECO:0000313" key="11">
    <source>
        <dbReference type="EMBL" id="TXL71975.1"/>
    </source>
</evidence>
<reference evidence="11 12" key="1">
    <citation type="submission" date="2019-06" db="EMBL/GenBank/DDBJ databases">
        <title>New taxonomy in bacterial strain CC-CFT640, isolated from vineyard.</title>
        <authorList>
            <person name="Lin S.-Y."/>
            <person name="Tsai C.-F."/>
            <person name="Young C.-C."/>
        </authorList>
    </citation>
    <scope>NUCLEOTIDE SEQUENCE [LARGE SCALE GENOMIC DNA]</scope>
    <source>
        <strain evidence="11 12">CC-CFT640</strain>
    </source>
</reference>
<name>A0A5C8PE17_9HYPH</name>
<dbReference type="AlphaFoldDB" id="A0A5C8PE17"/>
<feature type="transmembrane region" description="Helical" evidence="9">
    <location>
        <begin position="48"/>
        <end position="66"/>
    </location>
</feature>
<dbReference type="Pfam" id="PF04290">
    <property type="entry name" value="DctQ"/>
    <property type="match status" value="1"/>
</dbReference>
<evidence type="ECO:0000256" key="7">
    <source>
        <dbReference type="ARBA" id="ARBA00023136"/>
    </source>
</evidence>
<evidence type="ECO:0000256" key="1">
    <source>
        <dbReference type="ARBA" id="ARBA00004429"/>
    </source>
</evidence>
<evidence type="ECO:0000259" key="10">
    <source>
        <dbReference type="Pfam" id="PF04290"/>
    </source>
</evidence>
<evidence type="ECO:0000313" key="12">
    <source>
        <dbReference type="Proteomes" id="UP000321638"/>
    </source>
</evidence>
<feature type="transmembrane region" description="Helical" evidence="9">
    <location>
        <begin position="12"/>
        <end position="36"/>
    </location>
</feature>
<keyword evidence="12" id="KW-1185">Reference proteome</keyword>
<dbReference type="PANTHER" id="PTHR35011">
    <property type="entry name" value="2,3-DIKETO-L-GULONATE TRAP TRANSPORTER SMALL PERMEASE PROTEIN YIAM"/>
    <property type="match status" value="1"/>
</dbReference>
<evidence type="ECO:0000256" key="2">
    <source>
        <dbReference type="ARBA" id="ARBA00022448"/>
    </source>
</evidence>
<keyword evidence="2 9" id="KW-0813">Transport</keyword>
<dbReference type="InterPro" id="IPR007387">
    <property type="entry name" value="TRAP_DctQ"/>
</dbReference>
<feature type="transmembrane region" description="Helical" evidence="9">
    <location>
        <begin position="87"/>
        <end position="108"/>
    </location>
</feature>
<keyword evidence="7 9" id="KW-0472">Membrane</keyword>
<dbReference type="OrthoDB" id="7866592at2"/>
<feature type="domain" description="Tripartite ATP-independent periplasmic transporters DctQ component" evidence="10">
    <location>
        <begin position="25"/>
        <end position="154"/>
    </location>
</feature>
<comment type="subunit">
    <text evidence="9">The complex comprises the extracytoplasmic solute receptor protein and the two transmembrane proteins.</text>
</comment>
<gene>
    <name evidence="11" type="ORF">FHP25_27450</name>
</gene>
<dbReference type="EMBL" id="VDUZ01000037">
    <property type="protein sequence ID" value="TXL71975.1"/>
    <property type="molecule type" value="Genomic_DNA"/>
</dbReference>
<comment type="function">
    <text evidence="9">Part of the tripartite ATP-independent periplasmic (TRAP) transport system.</text>
</comment>
<keyword evidence="6 9" id="KW-1133">Transmembrane helix</keyword>
<dbReference type="RefSeq" id="WP_147850193.1">
    <property type="nucleotide sequence ID" value="NZ_VDUZ01000037.1"/>
</dbReference>
<evidence type="ECO:0000256" key="4">
    <source>
        <dbReference type="ARBA" id="ARBA00022519"/>
    </source>
</evidence>
<evidence type="ECO:0000256" key="3">
    <source>
        <dbReference type="ARBA" id="ARBA00022475"/>
    </source>
</evidence>
<evidence type="ECO:0000256" key="6">
    <source>
        <dbReference type="ARBA" id="ARBA00022989"/>
    </source>
</evidence>
<dbReference type="PANTHER" id="PTHR35011:SF2">
    <property type="entry name" value="2,3-DIKETO-L-GULONATE TRAP TRANSPORTER SMALL PERMEASE PROTEIN YIAM"/>
    <property type="match status" value="1"/>
</dbReference>
<comment type="similarity">
    <text evidence="8 9">Belongs to the TRAP transporter small permease family.</text>
</comment>
<dbReference type="Proteomes" id="UP000321638">
    <property type="component" value="Unassembled WGS sequence"/>
</dbReference>
<organism evidence="11 12">
    <name type="scientific">Vineibacter terrae</name>
    <dbReference type="NCBI Taxonomy" id="2586908"/>
    <lineage>
        <taxon>Bacteria</taxon>
        <taxon>Pseudomonadati</taxon>
        <taxon>Pseudomonadota</taxon>
        <taxon>Alphaproteobacteria</taxon>
        <taxon>Hyphomicrobiales</taxon>
        <taxon>Vineibacter</taxon>
    </lineage>
</organism>
<proteinExistence type="inferred from homology"/>
<protein>
    <recommendedName>
        <fullName evidence="9">TRAP transporter small permease protein</fullName>
    </recommendedName>
</protein>
<feature type="transmembrane region" description="Helical" evidence="9">
    <location>
        <begin position="128"/>
        <end position="148"/>
    </location>
</feature>
<accession>A0A5C8PE17</accession>
<evidence type="ECO:0000256" key="9">
    <source>
        <dbReference type="RuleBase" id="RU369079"/>
    </source>
</evidence>
<sequence length="170" mass="18996">MTRGPVDRFIDAIEMTAAVFLAVVTAITFVSVILRYIFAWQIPDSYDFGSLLLGILIFWGIAGASYRGEHITVDLLWSVAPPALKRAMDVFADLLTLACLGAFTWMMAVKVLSTLNDNVQTFDLRLPVWIFYFVAWIGLAAAILLLAVRTVRLLLRPDRAVRHANPQPLE</sequence>
<dbReference type="InterPro" id="IPR055348">
    <property type="entry name" value="DctQ"/>
</dbReference>